<dbReference type="PROSITE" id="PS51257">
    <property type="entry name" value="PROKAR_LIPOPROTEIN"/>
    <property type="match status" value="1"/>
</dbReference>
<protein>
    <submittedName>
        <fullName evidence="1">Uncharacterized protein</fullName>
    </submittedName>
</protein>
<name>A0A1X7TJ44_AMPQE</name>
<dbReference type="InParanoid" id="A0A1X7TJ44"/>
<organism evidence="1">
    <name type="scientific">Amphimedon queenslandica</name>
    <name type="common">Sponge</name>
    <dbReference type="NCBI Taxonomy" id="400682"/>
    <lineage>
        <taxon>Eukaryota</taxon>
        <taxon>Metazoa</taxon>
        <taxon>Porifera</taxon>
        <taxon>Demospongiae</taxon>
        <taxon>Heteroscleromorpha</taxon>
        <taxon>Haplosclerida</taxon>
        <taxon>Niphatidae</taxon>
        <taxon>Amphimedon</taxon>
    </lineage>
</organism>
<reference evidence="1" key="1">
    <citation type="submission" date="2017-05" db="UniProtKB">
        <authorList>
            <consortium name="EnsemblMetazoa"/>
        </authorList>
    </citation>
    <scope>IDENTIFICATION</scope>
</reference>
<proteinExistence type="predicted"/>
<dbReference type="EnsemblMetazoa" id="Aqu2.1.14817_001">
    <property type="protein sequence ID" value="Aqu2.1.14817_001"/>
    <property type="gene ID" value="Aqu2.1.14817"/>
</dbReference>
<dbReference type="AlphaFoldDB" id="A0A1X7TJ44"/>
<accession>A0A1X7TJ44</accession>
<sequence>MKDSRPSALCVTGWTAALGFASGCYPTSDTFNLGLGSAICLRALRPNSTCNTSEMIKCRVNI</sequence>
<evidence type="ECO:0000313" key="1">
    <source>
        <dbReference type="EnsemblMetazoa" id="Aqu2.1.14817_001"/>
    </source>
</evidence>